<proteinExistence type="predicted"/>
<dbReference type="RefSeq" id="WP_087267380.1">
    <property type="nucleotide sequence ID" value="NZ_JBJGBV010000002.1"/>
</dbReference>
<comment type="caution">
    <text evidence="1">The sequence shown here is derived from an EMBL/GenBank/DDBJ whole genome shotgun (WGS) entry which is preliminary data.</text>
</comment>
<dbReference type="Proteomes" id="UP000195440">
    <property type="component" value="Unassembled WGS sequence"/>
</dbReference>
<dbReference type="InterPro" id="IPR045662">
    <property type="entry name" value="DUF6388"/>
</dbReference>
<evidence type="ECO:0008006" key="3">
    <source>
        <dbReference type="Google" id="ProtNLM"/>
    </source>
</evidence>
<keyword evidence="2" id="KW-1185">Reference proteome</keyword>
<dbReference type="AlphaFoldDB" id="A0A1Y3P1Y2"/>
<sequence length="97" mass="11332">MNLLEWNDVTQAKYLETNPLLRDEIKSLSAKDQEDQIKWAFEDEAEAQGIEPWELAAQLIAETPEQLKEIRRNTHQQVAEALGMDWAEYCELNDIQE</sequence>
<reference evidence="1 2" key="1">
    <citation type="journal article" date="2017" name="Syst. Appl. Microbiol.">
        <title>Pseudomonas caspiana sp. nov., a citrus pathogen in the Pseudomonas syringae phylogenetic group.</title>
        <authorList>
            <person name="Busquets A."/>
            <person name="Gomila M."/>
            <person name="Beiki F."/>
            <person name="Mulet M."/>
            <person name="Rahimian H."/>
            <person name="Garcia-Valdes E."/>
            <person name="Lalucat J."/>
        </authorList>
    </citation>
    <scope>NUCLEOTIDE SEQUENCE [LARGE SCALE GENOMIC DNA]</scope>
    <source>
        <strain evidence="1 2">FBF102</strain>
    </source>
</reference>
<evidence type="ECO:0000313" key="2">
    <source>
        <dbReference type="Proteomes" id="UP000195440"/>
    </source>
</evidence>
<dbReference type="EMBL" id="LOHF01000008">
    <property type="protein sequence ID" value="OUM73817.1"/>
    <property type="molecule type" value="Genomic_DNA"/>
</dbReference>
<dbReference type="Pfam" id="PF19925">
    <property type="entry name" value="DUF6388"/>
    <property type="match status" value="1"/>
</dbReference>
<dbReference type="OrthoDB" id="6898060at2"/>
<gene>
    <name evidence="1" type="ORF">AUC60_11580</name>
</gene>
<protein>
    <recommendedName>
        <fullName evidence="3">Dephospho-CoA kinase</fullName>
    </recommendedName>
</protein>
<organism evidence="1 2">
    <name type="scientific">Pseudomonas caspiana</name>
    <dbReference type="NCBI Taxonomy" id="1451454"/>
    <lineage>
        <taxon>Bacteria</taxon>
        <taxon>Pseudomonadati</taxon>
        <taxon>Pseudomonadota</taxon>
        <taxon>Gammaproteobacteria</taxon>
        <taxon>Pseudomonadales</taxon>
        <taxon>Pseudomonadaceae</taxon>
        <taxon>Pseudomonas</taxon>
    </lineage>
</organism>
<accession>A0A1Y3P1Y2</accession>
<name>A0A1Y3P1Y2_9PSED</name>
<evidence type="ECO:0000313" key="1">
    <source>
        <dbReference type="EMBL" id="OUM73817.1"/>
    </source>
</evidence>